<protein>
    <submittedName>
        <fullName evidence="2">MXAN_6230/SCO0854 family RING domain-containing protein</fullName>
    </submittedName>
</protein>
<dbReference type="InterPro" id="IPR003325">
    <property type="entry name" value="TerD"/>
</dbReference>
<sequence length="864" mass="92903">MSSTTATSVVGTAERRSLDAVLLARRGAVYVPVSQAAAGIDSAAGVALLEADLLDLGYLLSAPLRDALGRLDREELQRTGSALLADLHRALGSDRPHTPLFREFPASTPHDTFRFYVDRVLSYLLQDPETPCVLCGEYGTVHAVSPCAHLVCRSCFDGADFSACPICHRRIDADDPFLQPARVRSAADPNRALPARLRILAHGGPPADRSEDAGREIATLLARPGALSPQDTDDLTTLLTTRDRNDLRWLPEVIAARETKARVLAWLLEDPAGYPTTLPAIVARIDTATDVLRLLAVRSGGDAGLVEIPRFRSLPRPVRRTLLAALDALEPAQAVQDMGRHRRAWLHAAELLHPFESADRHPDAALAFAALRRTRVGGDALGLGLRATADRSSHATLRESTVHVSNWGSQVETALAADDVATALALLAQRPGELLRRLDHLLRTADDTQHGAVIAALRVAAPRVAPAVLFSTLGAVRTRARKGNGRVVFPKGGATRVHYLDETRRPLAADLVAQVTEVLTREALRRAELAPAVDTALIDAELAGVVAPFAERTASRALVTLPRGSEITLPDSLTLRLFLHWMESAESGRTDLDLSLAMFNDDWVEVGRCDYTSLRFAGSAAVHSGDLTSAPAPQGATEFVDLNLEGLADAGVRYVMAIAFSYNSVPFEELAEAFAGVMVRDRPGQEGPVFDPRSVEQRFDLTSRARAAVPLIVDVYARTLRWLDVVHGVTGTNHSVARHVSELGVLGSALTDLYTSGARVGLGELATWQAAGRARTVIVRHADATTSTYHRRTLEDTYAFAARLGTPDTDPANDQPHPELAYLLRGDIALAPGSETYALHPAALDATKVRLLSATDVTAAFPAS</sequence>
<dbReference type="PANTHER" id="PTHR32097:SF18">
    <property type="entry name" value="RING-TYPE DOMAIN-CONTAINING PROTEIN"/>
    <property type="match status" value="1"/>
</dbReference>
<name>A0ABV6XFE9_9ACTN</name>
<dbReference type="SUPFAM" id="SSF57850">
    <property type="entry name" value="RING/U-box"/>
    <property type="match status" value="1"/>
</dbReference>
<dbReference type="Pfam" id="PF14447">
    <property type="entry name" value="Prok-RING_4"/>
    <property type="match status" value="1"/>
</dbReference>
<evidence type="ECO:0000259" key="1">
    <source>
        <dbReference type="PROSITE" id="PS50089"/>
    </source>
</evidence>
<gene>
    <name evidence="2" type="ORF">ABUW04_00620</name>
</gene>
<dbReference type="Gene3D" id="3.30.40.10">
    <property type="entry name" value="Zinc/RING finger domain, C3HC4 (zinc finger)"/>
    <property type="match status" value="1"/>
</dbReference>
<dbReference type="RefSeq" id="WP_380561596.1">
    <property type="nucleotide sequence ID" value="NZ_JBEUKS010000001.1"/>
</dbReference>
<accession>A0ABV6XFE9</accession>
<evidence type="ECO:0000313" key="2">
    <source>
        <dbReference type="EMBL" id="MFC1436747.1"/>
    </source>
</evidence>
<dbReference type="Proteomes" id="UP001592581">
    <property type="component" value="Unassembled WGS sequence"/>
</dbReference>
<comment type="caution">
    <text evidence="2">The sequence shown here is derived from an EMBL/GenBank/DDBJ whole genome shotgun (WGS) entry which is preliminary data.</text>
</comment>
<dbReference type="InterPro" id="IPR051324">
    <property type="entry name" value="Stress/Tellurium_Resist"/>
</dbReference>
<feature type="domain" description="RING-type" evidence="1">
    <location>
        <begin position="132"/>
        <end position="168"/>
    </location>
</feature>
<dbReference type="InterPro" id="IPR013083">
    <property type="entry name" value="Znf_RING/FYVE/PHD"/>
</dbReference>
<dbReference type="CDD" id="cd06974">
    <property type="entry name" value="TerD_like"/>
    <property type="match status" value="1"/>
</dbReference>
<reference evidence="2 3" key="1">
    <citation type="submission" date="2024-06" db="EMBL/GenBank/DDBJ databases">
        <authorList>
            <person name="Lee S.D."/>
        </authorList>
    </citation>
    <scope>NUCLEOTIDE SEQUENCE [LARGE SCALE GENOMIC DNA]</scope>
    <source>
        <strain evidence="2 3">N1-10</strain>
    </source>
</reference>
<dbReference type="CDD" id="cd16528">
    <property type="entry name" value="RING-HC_prokRING"/>
    <property type="match status" value="1"/>
</dbReference>
<keyword evidence="3" id="KW-1185">Reference proteome</keyword>
<dbReference type="NCBIfam" id="NF041916">
    <property type="entry name" value="RING_SCO0854"/>
    <property type="match status" value="1"/>
</dbReference>
<evidence type="ECO:0000313" key="3">
    <source>
        <dbReference type="Proteomes" id="UP001592581"/>
    </source>
</evidence>
<dbReference type="InterPro" id="IPR001841">
    <property type="entry name" value="Znf_RING"/>
</dbReference>
<organism evidence="2 3">
    <name type="scientific">Streptacidiphilus jeojiensis</name>
    <dbReference type="NCBI Taxonomy" id="3229225"/>
    <lineage>
        <taxon>Bacteria</taxon>
        <taxon>Bacillati</taxon>
        <taxon>Actinomycetota</taxon>
        <taxon>Actinomycetes</taxon>
        <taxon>Kitasatosporales</taxon>
        <taxon>Streptomycetaceae</taxon>
        <taxon>Streptacidiphilus</taxon>
    </lineage>
</organism>
<dbReference type="EMBL" id="JBEUKS010000001">
    <property type="protein sequence ID" value="MFC1436747.1"/>
    <property type="molecule type" value="Genomic_DNA"/>
</dbReference>
<dbReference type="PANTHER" id="PTHR32097">
    <property type="entry name" value="CAMP-BINDING PROTEIN 1-RELATED"/>
    <property type="match status" value="1"/>
</dbReference>
<dbReference type="PROSITE" id="PS50089">
    <property type="entry name" value="ZF_RING_2"/>
    <property type="match status" value="1"/>
</dbReference>
<proteinExistence type="predicted"/>